<feature type="coiled-coil region" evidence="11">
    <location>
        <begin position="206"/>
        <end position="255"/>
    </location>
</feature>
<evidence type="ECO:0000256" key="6">
    <source>
        <dbReference type="ARBA" id="ARBA00023054"/>
    </source>
</evidence>
<evidence type="ECO:0000256" key="4">
    <source>
        <dbReference type="ARBA" id="ARBA00022490"/>
    </source>
</evidence>
<evidence type="ECO:0000256" key="8">
    <source>
        <dbReference type="ARBA" id="ARBA00023306"/>
    </source>
</evidence>
<dbReference type="PANTHER" id="PTHR28618:SF1">
    <property type="entry name" value="CENTROSOMAL PROTEIN POC5"/>
    <property type="match status" value="1"/>
</dbReference>
<comment type="similarity">
    <text evidence="2">Belongs to the POC5 family.</text>
</comment>
<evidence type="ECO:0000256" key="5">
    <source>
        <dbReference type="ARBA" id="ARBA00022737"/>
    </source>
</evidence>
<keyword evidence="6 11" id="KW-0175">Coiled coil</keyword>
<dbReference type="AlphaFoldDB" id="F0W9R5"/>
<comment type="function">
    <text evidence="10">Essential for the assembly of the distal half of centrioles, required for centriole elongation. Acts as a negative regulator of centriole elongation.</text>
</comment>
<dbReference type="EMBL" id="FR824086">
    <property type="protein sequence ID" value="CCA17883.1"/>
    <property type="molecule type" value="Genomic_DNA"/>
</dbReference>
<gene>
    <name evidence="13" type="primary">AlNc14C41G3519</name>
    <name evidence="13" type="ORF">ALNC14_040260</name>
</gene>
<dbReference type="InterPro" id="IPR033351">
    <property type="entry name" value="POC5"/>
</dbReference>
<evidence type="ECO:0000313" key="13">
    <source>
        <dbReference type="EMBL" id="CCA17883.1"/>
    </source>
</evidence>
<dbReference type="HOGENOM" id="CLU_695242_0_0_1"/>
<evidence type="ECO:0000256" key="3">
    <source>
        <dbReference type="ARBA" id="ARBA00014910"/>
    </source>
</evidence>
<evidence type="ECO:0000256" key="11">
    <source>
        <dbReference type="SAM" id="Coils"/>
    </source>
</evidence>
<feature type="region of interest" description="Disordered" evidence="12">
    <location>
        <begin position="300"/>
        <end position="329"/>
    </location>
</feature>
<evidence type="ECO:0000256" key="10">
    <source>
        <dbReference type="ARBA" id="ARBA00049959"/>
    </source>
</evidence>
<evidence type="ECO:0000256" key="12">
    <source>
        <dbReference type="SAM" id="MobiDB-lite"/>
    </source>
</evidence>
<evidence type="ECO:0000256" key="7">
    <source>
        <dbReference type="ARBA" id="ARBA00023212"/>
    </source>
</evidence>
<feature type="region of interest" description="Disordered" evidence="12">
    <location>
        <begin position="374"/>
        <end position="397"/>
    </location>
</feature>
<keyword evidence="5" id="KW-0677">Repeat</keyword>
<keyword evidence="7" id="KW-0206">Cytoskeleton</keyword>
<evidence type="ECO:0000256" key="9">
    <source>
        <dbReference type="ARBA" id="ARBA00031694"/>
    </source>
</evidence>
<protein>
    <recommendedName>
        <fullName evidence="3">Centrosomal protein POC5</fullName>
    </recommendedName>
    <alternativeName>
        <fullName evidence="9">Protein of centriole 5</fullName>
    </alternativeName>
</protein>
<keyword evidence="4" id="KW-0963">Cytoplasm</keyword>
<accession>F0W9R5</accession>
<name>F0W9R5_9STRA</name>
<reference evidence="13" key="1">
    <citation type="journal article" date="2011" name="PLoS Biol.">
        <title>Gene gain and loss during evolution of obligate parasitism in the white rust pathogen of Arabidopsis thaliana.</title>
        <authorList>
            <person name="Kemen E."/>
            <person name="Gardiner A."/>
            <person name="Schultz-Larsen T."/>
            <person name="Kemen A.C."/>
            <person name="Balmuth A.L."/>
            <person name="Robert-Seilaniantz A."/>
            <person name="Bailey K."/>
            <person name="Holub E."/>
            <person name="Studholme D.J."/>
            <person name="Maclean D."/>
            <person name="Jones J.D."/>
        </authorList>
    </citation>
    <scope>NUCLEOTIDE SEQUENCE</scope>
</reference>
<evidence type="ECO:0000256" key="2">
    <source>
        <dbReference type="ARBA" id="ARBA00010411"/>
    </source>
</evidence>
<dbReference type="GO" id="GO:0005814">
    <property type="term" value="C:centriole"/>
    <property type="evidence" value="ECO:0007669"/>
    <property type="project" value="UniProtKB-SubCell"/>
</dbReference>
<organism evidence="13">
    <name type="scientific">Albugo laibachii Nc14</name>
    <dbReference type="NCBI Taxonomy" id="890382"/>
    <lineage>
        <taxon>Eukaryota</taxon>
        <taxon>Sar</taxon>
        <taxon>Stramenopiles</taxon>
        <taxon>Oomycota</taxon>
        <taxon>Peronosporomycetes</taxon>
        <taxon>Albuginales</taxon>
        <taxon>Albuginaceae</taxon>
        <taxon>Albugo</taxon>
    </lineage>
</organism>
<sequence length="397" mass="46788">MAFMRDPNEYKALHMQISSLALDSNDNASQLTETKVENDGETATQWRALDAMDPHNDPSHQPNVTDYEVIQRNLDRAHENMKALMFSYTQITQQRLRDTHQIERKKLLATHDNEVILLEHRVEELQKRLNGMMEITSNTQSKYNRLIKRLCSHSMHMRGMWRGSHSSRSCFQAWRQHIQRRRRQTFVLHARSYRNRSHSLRQTLTIWRYEAQREKYSREIAAERKRQMEDRMTLMSNHETQIADLQNELKDVRHSADLSGGKQRQMEENLRKIFLRGVSAMNIEALSLFQHQHNTKANEELLPQTEETTHDSEDSTDGEKAPENDLFRPELPVKKPIEHADMQQRLQELIATSQEQIKQIQRHHKQNAIEVQTANGNGLPQHLCRNGDRKYQNPSSH</sequence>
<keyword evidence="8" id="KW-0131">Cell cycle</keyword>
<evidence type="ECO:0000256" key="1">
    <source>
        <dbReference type="ARBA" id="ARBA00004114"/>
    </source>
</evidence>
<reference evidence="13" key="2">
    <citation type="submission" date="2011-02" db="EMBL/GenBank/DDBJ databases">
        <authorList>
            <person name="MacLean D."/>
        </authorList>
    </citation>
    <scope>NUCLEOTIDE SEQUENCE</scope>
</reference>
<proteinExistence type="inferred from homology"/>
<feature type="compositionally biased region" description="Basic and acidic residues" evidence="12">
    <location>
        <begin position="307"/>
        <end position="329"/>
    </location>
</feature>
<dbReference type="PANTHER" id="PTHR28618">
    <property type="entry name" value="CENTROSOMAL PROTEIN POC5"/>
    <property type="match status" value="1"/>
</dbReference>
<comment type="subcellular location">
    <subcellularLocation>
        <location evidence="1">Cytoplasm</location>
        <location evidence="1">Cytoskeleton</location>
        <location evidence="1">Microtubule organizing center</location>
        <location evidence="1">Centrosome</location>
        <location evidence="1">Centriole</location>
    </subcellularLocation>
</comment>